<keyword evidence="6" id="KW-1185">Reference proteome</keyword>
<dbReference type="SMART" id="SM00248">
    <property type="entry name" value="ANK"/>
    <property type="match status" value="3"/>
</dbReference>
<dbReference type="InterPro" id="IPR002110">
    <property type="entry name" value="Ankyrin_rpt"/>
</dbReference>
<evidence type="ECO:0000256" key="4">
    <source>
        <dbReference type="SAM" id="MobiDB-lite"/>
    </source>
</evidence>
<name>A0A1I8IX30_9PLAT</name>
<protein>
    <submittedName>
        <fullName evidence="7">ANK_REP_REGION domain-containing protein</fullName>
    </submittedName>
</protein>
<proteinExistence type="predicted"/>
<feature type="domain" description="Diacylglycerol kinase accessory" evidence="5">
    <location>
        <begin position="1"/>
        <end position="103"/>
    </location>
</feature>
<organism evidence="6 7">
    <name type="scientific">Macrostomum lignano</name>
    <dbReference type="NCBI Taxonomy" id="282301"/>
    <lineage>
        <taxon>Eukaryota</taxon>
        <taxon>Metazoa</taxon>
        <taxon>Spiralia</taxon>
        <taxon>Lophotrochozoa</taxon>
        <taxon>Platyhelminthes</taxon>
        <taxon>Rhabditophora</taxon>
        <taxon>Macrostomorpha</taxon>
        <taxon>Macrostomida</taxon>
        <taxon>Macrostomidae</taxon>
        <taxon>Macrostomum</taxon>
    </lineage>
</organism>
<evidence type="ECO:0000259" key="5">
    <source>
        <dbReference type="SMART" id="SM00045"/>
    </source>
</evidence>
<dbReference type="PROSITE" id="PS50088">
    <property type="entry name" value="ANK_REPEAT"/>
    <property type="match status" value="2"/>
</dbReference>
<feature type="repeat" description="ANK" evidence="3">
    <location>
        <begin position="308"/>
        <end position="332"/>
    </location>
</feature>
<evidence type="ECO:0000313" key="7">
    <source>
        <dbReference type="WBParaSite" id="maker-uti_cns_0018443-snap-gene-0.2-mRNA-1"/>
    </source>
</evidence>
<dbReference type="PROSITE" id="PS50297">
    <property type="entry name" value="ANK_REP_REGION"/>
    <property type="match status" value="2"/>
</dbReference>
<evidence type="ECO:0000256" key="1">
    <source>
        <dbReference type="ARBA" id="ARBA00022737"/>
    </source>
</evidence>
<dbReference type="Proteomes" id="UP000095280">
    <property type="component" value="Unplaced"/>
</dbReference>
<keyword evidence="2 3" id="KW-0040">ANK repeat</keyword>
<dbReference type="PANTHER" id="PTHR24171">
    <property type="entry name" value="ANKYRIN REPEAT DOMAIN-CONTAINING PROTEIN 39-RELATED"/>
    <property type="match status" value="1"/>
</dbReference>
<dbReference type="Pfam" id="PF00609">
    <property type="entry name" value="DAGK_acc"/>
    <property type="match status" value="1"/>
</dbReference>
<dbReference type="WBParaSite" id="maker-uti_cns_0018443-snap-gene-0.2-mRNA-1">
    <property type="protein sequence ID" value="maker-uti_cns_0018443-snap-gene-0.2-mRNA-1"/>
    <property type="gene ID" value="maker-uti_cns_0018443-snap-gene-0.2"/>
</dbReference>
<dbReference type="AlphaFoldDB" id="A0A1I8IX30"/>
<dbReference type="Pfam" id="PF23578">
    <property type="entry name" value="DGKI"/>
    <property type="match status" value="1"/>
</dbReference>
<sequence length="415" mass="46626">EGSRSIIKRPWRELSQVVNLECDSVNMTDRIRELRVNSILFLNIPKYSAGAMPWGNPTGSQRVRTPTTDDGYVEATVQMGWHGHRICQCKRAIIRTSRIIPIQRRGLWIQSGAAPSSQPLIMERLRIQVSVISMTDYESLQYDKEKLRLASYPLGIILVEVDSDLEHVRTHIDRLASQESLHFITDISSEDLYVLDPELITGSSDERLFPVERVHSEETLPKMLVHSPDIEVAASPDPDYRCSSSEPGSPDSDNAAAVGPPVGQLVRRRNSFLSAMNKNLIEACKRGSLDKMRSLRDEGADLCAADGAGMTCLHHATRFGYKDIVAYLIENGPPQLLDMIDTEKGQTALHKASWYQRRQICHLLVQAGASLTITDFSGLTPRQQAQRAEDSELALWLETQEHMQLVKKENQETEV</sequence>
<keyword evidence="1" id="KW-0677">Repeat</keyword>
<dbReference type="InterPro" id="IPR036770">
    <property type="entry name" value="Ankyrin_rpt-contain_sf"/>
</dbReference>
<evidence type="ECO:0000256" key="3">
    <source>
        <dbReference type="PROSITE-ProRule" id="PRU00023"/>
    </source>
</evidence>
<evidence type="ECO:0000313" key="6">
    <source>
        <dbReference type="Proteomes" id="UP000095280"/>
    </source>
</evidence>
<feature type="repeat" description="ANK" evidence="3">
    <location>
        <begin position="344"/>
        <end position="376"/>
    </location>
</feature>
<dbReference type="SUPFAM" id="SSF48403">
    <property type="entry name" value="Ankyrin repeat"/>
    <property type="match status" value="1"/>
</dbReference>
<dbReference type="Gene3D" id="1.25.40.20">
    <property type="entry name" value="Ankyrin repeat-containing domain"/>
    <property type="match status" value="1"/>
</dbReference>
<dbReference type="SMART" id="SM00045">
    <property type="entry name" value="DAGKa"/>
    <property type="match status" value="1"/>
</dbReference>
<evidence type="ECO:0000256" key="2">
    <source>
        <dbReference type="ARBA" id="ARBA00023043"/>
    </source>
</evidence>
<dbReference type="GO" id="GO:0004143">
    <property type="term" value="F:ATP-dependent diacylglycerol kinase activity"/>
    <property type="evidence" value="ECO:0007669"/>
    <property type="project" value="InterPro"/>
</dbReference>
<reference evidence="7" key="1">
    <citation type="submission" date="2016-11" db="UniProtKB">
        <authorList>
            <consortium name="WormBaseParasite"/>
        </authorList>
    </citation>
    <scope>IDENTIFICATION</scope>
</reference>
<accession>A0A1I8IX30</accession>
<feature type="region of interest" description="Disordered" evidence="4">
    <location>
        <begin position="235"/>
        <end position="259"/>
    </location>
</feature>
<dbReference type="InterPro" id="IPR000756">
    <property type="entry name" value="Diacylglycerol_kin_accessory"/>
</dbReference>
<dbReference type="Pfam" id="PF12796">
    <property type="entry name" value="Ank_2"/>
    <property type="match status" value="1"/>
</dbReference>
<dbReference type="GO" id="GO:0007200">
    <property type="term" value="P:phospholipase C-activating G protein-coupled receptor signaling pathway"/>
    <property type="evidence" value="ECO:0007669"/>
    <property type="project" value="InterPro"/>
</dbReference>
<dbReference type="InterPro" id="IPR056383">
    <property type="entry name" value="DGKI-like_dom"/>
</dbReference>